<gene>
    <name evidence="1" type="ORF">DF196_02165</name>
</gene>
<proteinExistence type="predicted"/>
<reference evidence="1 2" key="1">
    <citation type="journal article" date="2018" name="Int. J. Syst. Evol. Microbiol.">
        <title>Bifidobacterium callitrichidarum sp. nov. from the faeces of the emperor tamarin (Saguinus imperator).</title>
        <authorList>
            <person name="Modesto M."/>
            <person name="Michelini S."/>
            <person name="Sansosti M.C."/>
            <person name="De Filippo C."/>
            <person name="Cavalieri D."/>
            <person name="Qvirist L."/>
            <person name="Andlid T."/>
            <person name="Spiezio C."/>
            <person name="Sandri C."/>
            <person name="Pascarelli S."/>
            <person name="Sgorbati B."/>
            <person name="Mattarelli P."/>
        </authorList>
    </citation>
    <scope>NUCLEOTIDE SEQUENCE [LARGE SCALE GENOMIC DNA]</scope>
    <source>
        <strain evidence="1 2">TRI 5</strain>
    </source>
</reference>
<comment type="caution">
    <text evidence="1">The sequence shown here is derived from an EMBL/GenBank/DDBJ whole genome shotgun (WGS) entry which is preliminary data.</text>
</comment>
<accession>A0A2U2NCK1</accession>
<name>A0A2U2NCK1_9BIFI</name>
<organism evidence="1 2">
    <name type="scientific">Bifidobacterium callitrichidarum</name>
    <dbReference type="NCBI Taxonomy" id="2052941"/>
    <lineage>
        <taxon>Bacteria</taxon>
        <taxon>Bacillati</taxon>
        <taxon>Actinomycetota</taxon>
        <taxon>Actinomycetes</taxon>
        <taxon>Bifidobacteriales</taxon>
        <taxon>Bifidobacteriaceae</taxon>
        <taxon>Bifidobacterium</taxon>
    </lineage>
</organism>
<evidence type="ECO:0000313" key="2">
    <source>
        <dbReference type="Proteomes" id="UP000245876"/>
    </source>
</evidence>
<keyword evidence="2" id="KW-1185">Reference proteome</keyword>
<protein>
    <submittedName>
        <fullName evidence="1">Uncharacterized protein</fullName>
    </submittedName>
</protein>
<sequence>MRYLQRWWETSDCCEYEKRIFEPGLYETTPEMIACLIEDNGMTGEQAAQSIARNEVLNLRARDWWNRHVAEHPLENGRLLEWLNRD</sequence>
<dbReference type="AlphaFoldDB" id="A0A2U2NCK1"/>
<dbReference type="EMBL" id="QFFM01000003">
    <property type="protein sequence ID" value="PWG66729.1"/>
    <property type="molecule type" value="Genomic_DNA"/>
</dbReference>
<dbReference type="Proteomes" id="UP000245876">
    <property type="component" value="Unassembled WGS sequence"/>
</dbReference>
<evidence type="ECO:0000313" key="1">
    <source>
        <dbReference type="EMBL" id="PWG66729.1"/>
    </source>
</evidence>